<name>A0AA97PNI0_PYRO3</name>
<dbReference type="PIRSF" id="PIRSF006278">
    <property type="entry name" value="ACCD_DCysDesulf"/>
    <property type="match status" value="1"/>
</dbReference>
<protein>
    <submittedName>
        <fullName evidence="9">1-aminocyclopropane-1-carboxylate deaminase</fullName>
    </submittedName>
</protein>
<gene>
    <name evidence="9" type="ORF">OOU_Y34scaffold00301g43</name>
</gene>
<evidence type="ECO:0000256" key="4">
    <source>
        <dbReference type="ARBA" id="ARBA00022801"/>
    </source>
</evidence>
<dbReference type="GO" id="GO:0030170">
    <property type="term" value="F:pyridoxal phosphate binding"/>
    <property type="evidence" value="ECO:0007669"/>
    <property type="project" value="InterPro"/>
</dbReference>
<evidence type="ECO:0000256" key="3">
    <source>
        <dbReference type="ARBA" id="ARBA00008639"/>
    </source>
</evidence>
<evidence type="ECO:0000256" key="1">
    <source>
        <dbReference type="ARBA" id="ARBA00001132"/>
    </source>
</evidence>
<comment type="similarity">
    <text evidence="3">Belongs to the ACC deaminase/D-cysteine desulfhydrase family.</text>
</comment>
<organism evidence="9">
    <name type="scientific">Pyricularia oryzae (strain Y34)</name>
    <name type="common">Rice blast fungus</name>
    <name type="synonym">Magnaporthe oryzae</name>
    <dbReference type="NCBI Taxonomy" id="1143189"/>
    <lineage>
        <taxon>Eukaryota</taxon>
        <taxon>Fungi</taxon>
        <taxon>Dikarya</taxon>
        <taxon>Ascomycota</taxon>
        <taxon>Pezizomycotina</taxon>
        <taxon>Sordariomycetes</taxon>
        <taxon>Sordariomycetidae</taxon>
        <taxon>Magnaporthales</taxon>
        <taxon>Pyriculariaceae</taxon>
        <taxon>Pyricularia</taxon>
    </lineage>
</organism>
<comment type="cofactor">
    <cofactor evidence="2">
        <name>pyridoxal 5'-phosphate</name>
        <dbReference type="ChEBI" id="CHEBI:597326"/>
    </cofactor>
</comment>
<dbReference type="InterPro" id="IPR036052">
    <property type="entry name" value="TrpB-like_PALP_sf"/>
</dbReference>
<dbReference type="Pfam" id="PF00291">
    <property type="entry name" value="PALP"/>
    <property type="match status" value="1"/>
</dbReference>
<accession>A0AA97PNI0</accession>
<sequence>MSTNDIKLPEPFASIPRETFLFGPSPIQHLERISEALGGKVNVYAKRDDCNSGLAYGGNKTRKLEYLAAEAKAQGADTLVSIGGVQSNHTRQVAAVSTKLGLKAVLVQEHWVPDWSDPVYGKVGNIQLSRLMGADVKLDPSGFGIEHKNSLAAAVAELQSQGRRPYAIPAGASDHPLGGLGFARWAFEVEEQERQMGVFFDTVIVCAVTGSTMAGMVAGFKLAQKKCGSKPRRVIGIDASATVPQTKEQVLRIAQVTGRKIGLEDGVDNVTTEDVELDDRYHAGIYGVPDQQTKDAIRFGASTEAFITDPVYEGKSLAGMMDMIRKGEIKPGSNVLYAHLGGQLALNAYSDIFIVHRRQSSLGNPMANPWPKHAMHLAEYSPANTWWWSKATMCGCKKHTL</sequence>
<feature type="active site" description="Nucleophile" evidence="6">
    <location>
        <position position="87"/>
    </location>
</feature>
<dbReference type="GO" id="GO:0009310">
    <property type="term" value="P:amine catabolic process"/>
    <property type="evidence" value="ECO:0007669"/>
    <property type="project" value="InterPro"/>
</dbReference>
<dbReference type="Gene3D" id="3.40.50.1100">
    <property type="match status" value="2"/>
</dbReference>
<dbReference type="EMBL" id="JH793227">
    <property type="protein sequence ID" value="ELQ41122.1"/>
    <property type="molecule type" value="Genomic_DNA"/>
</dbReference>
<proteinExistence type="inferred from homology"/>
<dbReference type="PANTHER" id="PTHR43780">
    <property type="entry name" value="1-AMINOCYCLOPROPANE-1-CARBOXYLATE DEAMINASE-RELATED"/>
    <property type="match status" value="1"/>
</dbReference>
<dbReference type="PANTHER" id="PTHR43780:SF2">
    <property type="entry name" value="1-AMINOCYCLOPROPANE-1-CARBOXYLATE DEAMINASE-RELATED"/>
    <property type="match status" value="1"/>
</dbReference>
<dbReference type="AlphaFoldDB" id="A0AA97PNI0"/>
<dbReference type="InterPro" id="IPR005965">
    <property type="entry name" value="ACP_carboxylate_deaminase"/>
</dbReference>
<evidence type="ECO:0000256" key="6">
    <source>
        <dbReference type="PIRSR" id="PIRSR006278-1"/>
    </source>
</evidence>
<dbReference type="GO" id="GO:0008660">
    <property type="term" value="F:1-aminocyclopropane-1-carboxylate deaminase activity"/>
    <property type="evidence" value="ECO:0007669"/>
    <property type="project" value="UniProtKB-EC"/>
</dbReference>
<dbReference type="NCBIfam" id="TIGR01274">
    <property type="entry name" value="ACC_deam"/>
    <property type="match status" value="1"/>
</dbReference>
<dbReference type="SUPFAM" id="SSF53686">
    <property type="entry name" value="Tryptophan synthase beta subunit-like PLP-dependent enzymes"/>
    <property type="match status" value="1"/>
</dbReference>
<keyword evidence="5 7" id="KW-0663">Pyridoxal phosphate</keyword>
<evidence type="ECO:0000259" key="8">
    <source>
        <dbReference type="Pfam" id="PF00291"/>
    </source>
</evidence>
<dbReference type="Proteomes" id="UP000011086">
    <property type="component" value="Unassembled WGS sequence"/>
</dbReference>
<reference evidence="9" key="1">
    <citation type="journal article" date="2012" name="PLoS Genet.">
        <title>Comparative analysis of the genomes of two field isolates of the rice blast fungus Magnaporthe oryzae.</title>
        <authorList>
            <person name="Xue M."/>
            <person name="Yang J."/>
            <person name="Li Z."/>
            <person name="Hu S."/>
            <person name="Yao N."/>
            <person name="Dean R.A."/>
            <person name="Zhao W."/>
            <person name="Shen M."/>
            <person name="Zhang H."/>
            <person name="Li C."/>
            <person name="Liu L."/>
            <person name="Cao L."/>
            <person name="Xu X."/>
            <person name="Xing Y."/>
            <person name="Hsiang T."/>
            <person name="Zhang Z."/>
            <person name="Xu J.R."/>
            <person name="Peng Y.L."/>
        </authorList>
    </citation>
    <scope>NUCLEOTIDE SEQUENCE</scope>
    <source>
        <strain evidence="9">Y34</strain>
    </source>
</reference>
<feature type="domain" description="Tryptophan synthase beta chain-like PALP" evidence="8">
    <location>
        <begin position="21"/>
        <end position="339"/>
    </location>
</feature>
<dbReference type="InterPro" id="IPR001926">
    <property type="entry name" value="TrpB-like_PALP"/>
</dbReference>
<dbReference type="SMR" id="A0AA97PNI0"/>
<evidence type="ECO:0000313" key="9">
    <source>
        <dbReference type="EMBL" id="ELQ41122.1"/>
    </source>
</evidence>
<dbReference type="CDD" id="cd06449">
    <property type="entry name" value="ACCD"/>
    <property type="match status" value="1"/>
</dbReference>
<evidence type="ECO:0000256" key="5">
    <source>
        <dbReference type="ARBA" id="ARBA00022898"/>
    </source>
</evidence>
<feature type="modified residue" description="N6-(pyridoxal phosphate)lysine" evidence="7">
    <location>
        <position position="60"/>
    </location>
</feature>
<comment type="catalytic activity">
    <reaction evidence="1">
        <text>1-aminocyclopropane-1-carboxylate + H2O = 2-oxobutanoate + NH4(+)</text>
        <dbReference type="Rhea" id="RHEA:16933"/>
        <dbReference type="ChEBI" id="CHEBI:15377"/>
        <dbReference type="ChEBI" id="CHEBI:16763"/>
        <dbReference type="ChEBI" id="CHEBI:28938"/>
        <dbReference type="ChEBI" id="CHEBI:58360"/>
        <dbReference type="EC" id="3.5.99.7"/>
    </reaction>
</comment>
<dbReference type="InterPro" id="IPR027278">
    <property type="entry name" value="ACCD_DCysDesulf"/>
</dbReference>
<keyword evidence="4" id="KW-0378">Hydrolase</keyword>
<evidence type="ECO:0000256" key="2">
    <source>
        <dbReference type="ARBA" id="ARBA00001933"/>
    </source>
</evidence>
<dbReference type="GO" id="GO:0019148">
    <property type="term" value="F:D-cysteine desulfhydrase activity"/>
    <property type="evidence" value="ECO:0007669"/>
    <property type="project" value="TreeGrafter"/>
</dbReference>
<evidence type="ECO:0000256" key="7">
    <source>
        <dbReference type="PIRSR" id="PIRSR006278-2"/>
    </source>
</evidence>